<feature type="non-terminal residue" evidence="4">
    <location>
        <position position="181"/>
    </location>
</feature>
<evidence type="ECO:0000256" key="1">
    <source>
        <dbReference type="ARBA" id="ARBA00022857"/>
    </source>
</evidence>
<dbReference type="Proteomes" id="UP000593576">
    <property type="component" value="Unassembled WGS sequence"/>
</dbReference>
<evidence type="ECO:0000256" key="2">
    <source>
        <dbReference type="ARBA" id="ARBA00023002"/>
    </source>
</evidence>
<dbReference type="PRINTS" id="PR00081">
    <property type="entry name" value="GDHRDH"/>
</dbReference>
<reference evidence="4 5" key="1">
    <citation type="journal article" date="2019" name="Genome Biol. Evol.">
        <title>Insights into the evolution of the New World diploid cottons (Gossypium, subgenus Houzingenia) based on genome sequencing.</title>
        <authorList>
            <person name="Grover C.E."/>
            <person name="Arick M.A. 2nd"/>
            <person name="Thrash A."/>
            <person name="Conover J.L."/>
            <person name="Sanders W.S."/>
            <person name="Peterson D.G."/>
            <person name="Frelichowski J.E."/>
            <person name="Scheffler J.A."/>
            <person name="Scheffler B.E."/>
            <person name="Wendel J.F."/>
        </authorList>
    </citation>
    <scope>NUCLEOTIDE SEQUENCE [LARGE SCALE GENOMIC DNA]</scope>
    <source>
        <strain evidence="4">1</strain>
        <tissue evidence="4">Leaf</tissue>
    </source>
</reference>
<evidence type="ECO:0000256" key="3">
    <source>
        <dbReference type="ARBA" id="ARBA00025714"/>
    </source>
</evidence>
<dbReference type="OrthoDB" id="417891at2759"/>
<keyword evidence="1" id="KW-0521">NADP</keyword>
<protein>
    <recommendedName>
        <fullName evidence="6">Tropinone reductase</fullName>
    </recommendedName>
</protein>
<dbReference type="Pfam" id="PF13561">
    <property type="entry name" value="adh_short_C2"/>
    <property type="match status" value="1"/>
</dbReference>
<dbReference type="AlphaFoldDB" id="A0A7J9M751"/>
<dbReference type="InterPro" id="IPR045000">
    <property type="entry name" value="TR"/>
</dbReference>
<name>A0A7J9M751_GOSSC</name>
<gene>
    <name evidence="4" type="ORF">Goshw_025892</name>
</gene>
<dbReference type="InterPro" id="IPR002347">
    <property type="entry name" value="SDR_fam"/>
</dbReference>
<accession>A0A7J9M751</accession>
<comment type="similarity">
    <text evidence="3">Belongs to the short-chain dehydrogenases/reductases (SDR) family. SDR65C subfamily.</text>
</comment>
<dbReference type="GO" id="GO:0016491">
    <property type="term" value="F:oxidoreductase activity"/>
    <property type="evidence" value="ECO:0007669"/>
    <property type="project" value="UniProtKB-KW"/>
</dbReference>
<feature type="non-terminal residue" evidence="4">
    <location>
        <position position="1"/>
    </location>
</feature>
<dbReference type="InterPro" id="IPR036291">
    <property type="entry name" value="NAD(P)-bd_dom_sf"/>
</dbReference>
<dbReference type="PANTHER" id="PTHR42898">
    <property type="entry name" value="TROPINONE REDUCTASE"/>
    <property type="match status" value="1"/>
</dbReference>
<sequence>INNVGTNDWKPTAKYTSTELSTLLSTNFESAYHFSQLAYPLLKASGHGSIVFVSSVAGVFSINVGSIYGSTKAGAVNQLTKELACEWAKDNIRTNCVAPWFVRTPLTEQVLSSSKFMEAVVSRTPLGRVGEPEEVAHLGFANGVSSPLHDINPRFYKPYHEIIHSRFRVNFCESYLHEDAW</sequence>
<dbReference type="EMBL" id="JABFAF010000009">
    <property type="protein sequence ID" value="MBA0866942.1"/>
    <property type="molecule type" value="Genomic_DNA"/>
</dbReference>
<evidence type="ECO:0000313" key="5">
    <source>
        <dbReference type="Proteomes" id="UP000593576"/>
    </source>
</evidence>
<evidence type="ECO:0000313" key="4">
    <source>
        <dbReference type="EMBL" id="MBA0866942.1"/>
    </source>
</evidence>
<keyword evidence="5" id="KW-1185">Reference proteome</keyword>
<comment type="caution">
    <text evidence="4">The sequence shown here is derived from an EMBL/GenBank/DDBJ whole genome shotgun (WGS) entry which is preliminary data.</text>
</comment>
<dbReference type="SUPFAM" id="SSF51735">
    <property type="entry name" value="NAD(P)-binding Rossmann-fold domains"/>
    <property type="match status" value="1"/>
</dbReference>
<evidence type="ECO:0008006" key="6">
    <source>
        <dbReference type="Google" id="ProtNLM"/>
    </source>
</evidence>
<keyword evidence="2" id="KW-0560">Oxidoreductase</keyword>
<dbReference type="PANTHER" id="PTHR42898:SF98">
    <property type="entry name" value="ROSSMANN-FOLD SUPERFAMILY PROTEIN, PUTATIVE-RELATED"/>
    <property type="match status" value="1"/>
</dbReference>
<proteinExistence type="inferred from homology"/>
<dbReference type="Gene3D" id="3.40.50.720">
    <property type="entry name" value="NAD(P)-binding Rossmann-like Domain"/>
    <property type="match status" value="1"/>
</dbReference>
<organism evidence="4 5">
    <name type="scientific">Gossypium schwendimanii</name>
    <name type="common">Cotton</name>
    <dbReference type="NCBI Taxonomy" id="34291"/>
    <lineage>
        <taxon>Eukaryota</taxon>
        <taxon>Viridiplantae</taxon>
        <taxon>Streptophyta</taxon>
        <taxon>Embryophyta</taxon>
        <taxon>Tracheophyta</taxon>
        <taxon>Spermatophyta</taxon>
        <taxon>Magnoliopsida</taxon>
        <taxon>eudicotyledons</taxon>
        <taxon>Gunneridae</taxon>
        <taxon>Pentapetalae</taxon>
        <taxon>rosids</taxon>
        <taxon>malvids</taxon>
        <taxon>Malvales</taxon>
        <taxon>Malvaceae</taxon>
        <taxon>Malvoideae</taxon>
        <taxon>Gossypium</taxon>
    </lineage>
</organism>